<evidence type="ECO:0000313" key="2">
    <source>
        <dbReference type="Proteomes" id="UP000092504"/>
    </source>
</evidence>
<reference evidence="1 2" key="1">
    <citation type="submission" date="2016-06" db="EMBL/GenBank/DDBJ databases">
        <title>Genome sequence of halotolerant plant growth promoting strain of Halomonas elongata HEK1 isolated from salterns of Rann of Kutch, Gujarat, India.</title>
        <authorList>
            <person name="Gaba S."/>
            <person name="Singh R.N."/>
            <person name="Abrol S."/>
            <person name="Kaushik R."/>
            <person name="Saxena A.K."/>
        </authorList>
    </citation>
    <scope>NUCLEOTIDE SEQUENCE [LARGE SCALE GENOMIC DNA]</scope>
    <source>
        <strain evidence="1 2">HEK1</strain>
    </source>
</reference>
<dbReference type="Proteomes" id="UP000092504">
    <property type="component" value="Unassembled WGS sequence"/>
</dbReference>
<organism evidence="1 2">
    <name type="scientific">Halomonas elongata</name>
    <dbReference type="NCBI Taxonomy" id="2746"/>
    <lineage>
        <taxon>Bacteria</taxon>
        <taxon>Pseudomonadati</taxon>
        <taxon>Pseudomonadota</taxon>
        <taxon>Gammaproteobacteria</taxon>
        <taxon>Oceanospirillales</taxon>
        <taxon>Halomonadaceae</taxon>
        <taxon>Halomonas</taxon>
    </lineage>
</organism>
<dbReference type="AlphaFoldDB" id="A0A1B8P3U6"/>
<gene>
    <name evidence="1" type="ORF">A8U91_01293</name>
</gene>
<sequence length="99" mass="10767">MTNAQIMALTDIQRMALAAHEQTGRQIRHEIETFADGGTWSVVGIYGADNTSLYYSRVSIEADGSEMPEPGNPESPSTLSEQRLALAEWIAANRKEAAA</sequence>
<protein>
    <submittedName>
        <fullName evidence="1">Uncharacterized protein</fullName>
    </submittedName>
</protein>
<dbReference type="EMBL" id="MAJD01000001">
    <property type="protein sequence ID" value="OBX36945.1"/>
    <property type="molecule type" value="Genomic_DNA"/>
</dbReference>
<name>A0A1B8P3U6_HALEL</name>
<proteinExistence type="predicted"/>
<evidence type="ECO:0000313" key="1">
    <source>
        <dbReference type="EMBL" id="OBX36945.1"/>
    </source>
</evidence>
<accession>A0A1B8P3U6</accession>
<comment type="caution">
    <text evidence="1">The sequence shown here is derived from an EMBL/GenBank/DDBJ whole genome shotgun (WGS) entry which is preliminary data.</text>
</comment>